<dbReference type="Proteomes" id="UP000707206">
    <property type="component" value="Unassembled WGS sequence"/>
</dbReference>
<organism evidence="2 3">
    <name type="scientific">Pelagihabitans pacificus</name>
    <dbReference type="NCBI Taxonomy" id="2696054"/>
    <lineage>
        <taxon>Bacteria</taxon>
        <taxon>Pseudomonadati</taxon>
        <taxon>Bacteroidota</taxon>
        <taxon>Flavobacteriia</taxon>
        <taxon>Flavobacteriales</taxon>
        <taxon>Flavobacteriaceae</taxon>
        <taxon>Pelagihabitans</taxon>
    </lineage>
</organism>
<dbReference type="InterPro" id="IPR050570">
    <property type="entry name" value="Cell_wall_metabolism_enzyme"/>
</dbReference>
<dbReference type="InterPro" id="IPR011055">
    <property type="entry name" value="Dup_hybrid_motif"/>
</dbReference>
<dbReference type="GO" id="GO:0004222">
    <property type="term" value="F:metalloendopeptidase activity"/>
    <property type="evidence" value="ECO:0007669"/>
    <property type="project" value="TreeGrafter"/>
</dbReference>
<protein>
    <submittedName>
        <fullName evidence="2">M23 family metallopeptidase</fullName>
    </submittedName>
</protein>
<evidence type="ECO:0000313" key="2">
    <source>
        <dbReference type="EMBL" id="NHF57781.1"/>
    </source>
</evidence>
<accession>A0A967E8Q4</accession>
<dbReference type="Gene3D" id="2.70.70.10">
    <property type="entry name" value="Glucose Permease (Domain IIA)"/>
    <property type="match status" value="1"/>
</dbReference>
<dbReference type="Pfam" id="PF01551">
    <property type="entry name" value="Peptidase_M23"/>
    <property type="match status" value="1"/>
</dbReference>
<dbReference type="PANTHER" id="PTHR21666">
    <property type="entry name" value="PEPTIDASE-RELATED"/>
    <property type="match status" value="1"/>
</dbReference>
<dbReference type="SUPFAM" id="SSF51261">
    <property type="entry name" value="Duplicated hybrid motif"/>
    <property type="match status" value="1"/>
</dbReference>
<dbReference type="CDD" id="cd12797">
    <property type="entry name" value="M23_peptidase"/>
    <property type="match status" value="1"/>
</dbReference>
<gene>
    <name evidence="2" type="ORF">FK220_000410</name>
</gene>
<reference evidence="2" key="1">
    <citation type="submission" date="2019-07" db="EMBL/GenBank/DDBJ databases">
        <authorList>
            <person name="De-Chao Zhang Q."/>
        </authorList>
    </citation>
    <scope>NUCLEOTIDE SEQUENCE</scope>
    <source>
        <strain evidence="2">TP-CH-4</strain>
    </source>
</reference>
<keyword evidence="3" id="KW-1185">Reference proteome</keyword>
<evidence type="ECO:0000259" key="1">
    <source>
        <dbReference type="Pfam" id="PF01551"/>
    </source>
</evidence>
<reference evidence="2" key="2">
    <citation type="submission" date="2020-03" db="EMBL/GenBank/DDBJ databases">
        <title>Flavobacteriaceae bacterium strain TP-CH-4, a member of the family Flavobacteriaceae isolated from a deep-sea seamount.</title>
        <authorList>
            <person name="Zhang D.-C."/>
        </authorList>
    </citation>
    <scope>NUCLEOTIDE SEQUENCE</scope>
    <source>
        <strain evidence="2">TP-CH-4</strain>
    </source>
</reference>
<feature type="domain" description="M23ase beta-sheet core" evidence="1">
    <location>
        <begin position="88"/>
        <end position="182"/>
    </location>
</feature>
<proteinExistence type="predicted"/>
<dbReference type="InterPro" id="IPR016047">
    <property type="entry name" value="M23ase_b-sheet_dom"/>
</dbReference>
<dbReference type="RefSeq" id="WP_152572315.1">
    <property type="nucleotide sequence ID" value="NZ_VIKU02000001.1"/>
</dbReference>
<comment type="caution">
    <text evidence="2">The sequence shown here is derived from an EMBL/GenBank/DDBJ whole genome shotgun (WGS) entry which is preliminary data.</text>
</comment>
<sequence>MRSPFHLLLLTFALLLAPQCDKTDDEDTQRPDAQTIVDLYGSGSCGEEEYTPSELSEYVLPYPVGTGYVVNLAHCGGSYHSAGQPDQYAIDFDMGIGTTITAAREGQVIFVEESGQDGGFPNNLVVVSHSDGTYGQYMHLTQNGALVEIGDRVEKGDPIGLSGNTGLAGYPHLHFVVTKRGSFRYPYESTPATFSNTLAHQGSLTPGIQYPALEY</sequence>
<evidence type="ECO:0000313" key="3">
    <source>
        <dbReference type="Proteomes" id="UP000707206"/>
    </source>
</evidence>
<dbReference type="AlphaFoldDB" id="A0A967E8Q4"/>
<dbReference type="PANTHER" id="PTHR21666:SF294">
    <property type="entry name" value="PEPTIDASE M23"/>
    <property type="match status" value="1"/>
</dbReference>
<name>A0A967E8Q4_9FLAO</name>
<dbReference type="EMBL" id="VIKU02000001">
    <property type="protein sequence ID" value="NHF57781.1"/>
    <property type="molecule type" value="Genomic_DNA"/>
</dbReference>